<gene>
    <name evidence="2" type="ORF">TIFTF001_005960</name>
</gene>
<proteinExistence type="predicted"/>
<name>A0AA88A2Z3_FICCA</name>
<evidence type="ECO:0000313" key="3">
    <source>
        <dbReference type="Proteomes" id="UP001187192"/>
    </source>
</evidence>
<feature type="region of interest" description="Disordered" evidence="1">
    <location>
        <begin position="1"/>
        <end position="29"/>
    </location>
</feature>
<comment type="caution">
    <text evidence="2">The sequence shown here is derived from an EMBL/GenBank/DDBJ whole genome shotgun (WGS) entry which is preliminary data.</text>
</comment>
<evidence type="ECO:0000313" key="2">
    <source>
        <dbReference type="EMBL" id="GMN36346.1"/>
    </source>
</evidence>
<dbReference type="AlphaFoldDB" id="A0AA88A2Z3"/>
<evidence type="ECO:0000256" key="1">
    <source>
        <dbReference type="SAM" id="MobiDB-lite"/>
    </source>
</evidence>
<dbReference type="Proteomes" id="UP001187192">
    <property type="component" value="Unassembled WGS sequence"/>
</dbReference>
<reference evidence="2" key="1">
    <citation type="submission" date="2023-07" db="EMBL/GenBank/DDBJ databases">
        <title>draft genome sequence of fig (Ficus carica).</title>
        <authorList>
            <person name="Takahashi T."/>
            <person name="Nishimura K."/>
        </authorList>
    </citation>
    <scope>NUCLEOTIDE SEQUENCE</scope>
</reference>
<organism evidence="2 3">
    <name type="scientific">Ficus carica</name>
    <name type="common">Common fig</name>
    <dbReference type="NCBI Taxonomy" id="3494"/>
    <lineage>
        <taxon>Eukaryota</taxon>
        <taxon>Viridiplantae</taxon>
        <taxon>Streptophyta</taxon>
        <taxon>Embryophyta</taxon>
        <taxon>Tracheophyta</taxon>
        <taxon>Spermatophyta</taxon>
        <taxon>Magnoliopsida</taxon>
        <taxon>eudicotyledons</taxon>
        <taxon>Gunneridae</taxon>
        <taxon>Pentapetalae</taxon>
        <taxon>rosids</taxon>
        <taxon>fabids</taxon>
        <taxon>Rosales</taxon>
        <taxon>Moraceae</taxon>
        <taxon>Ficeae</taxon>
        <taxon>Ficus</taxon>
    </lineage>
</organism>
<protein>
    <submittedName>
        <fullName evidence="2">Uncharacterized protein</fullName>
    </submittedName>
</protein>
<sequence length="121" mass="13208">MPKMNGGAKRERGRGRNPSAAKTQLEASTISPELRANNSLSQLVPICLRREFYLATLSLSSGNTFSGNPLSLSRLYPSFSLSLSLSLSSPPSILHPTVKTRYAVHIWQKLTAVDSSSLVYE</sequence>
<feature type="compositionally biased region" description="Polar residues" evidence="1">
    <location>
        <begin position="20"/>
        <end position="29"/>
    </location>
</feature>
<dbReference type="EMBL" id="BTGU01000006">
    <property type="protein sequence ID" value="GMN36346.1"/>
    <property type="molecule type" value="Genomic_DNA"/>
</dbReference>
<keyword evidence="3" id="KW-1185">Reference proteome</keyword>
<accession>A0AA88A2Z3</accession>